<dbReference type="EC" id="5.4.99.-" evidence="8"/>
<keyword evidence="5 7" id="KW-0694">RNA-binding</keyword>
<dbReference type="RefSeq" id="WP_201698210.1">
    <property type="nucleotide sequence ID" value="NZ_CAJHCQ010000012.1"/>
</dbReference>
<feature type="region of interest" description="Disordered" evidence="9">
    <location>
        <begin position="330"/>
        <end position="355"/>
    </location>
</feature>
<dbReference type="Gene3D" id="3.30.2350.10">
    <property type="entry name" value="Pseudouridine synthase"/>
    <property type="match status" value="1"/>
</dbReference>
<comment type="catalytic activity">
    <reaction evidence="8">
        <text>a uridine in RNA = a pseudouridine in RNA</text>
        <dbReference type="Rhea" id="RHEA:48348"/>
        <dbReference type="Rhea" id="RHEA-COMP:12068"/>
        <dbReference type="Rhea" id="RHEA-COMP:12069"/>
        <dbReference type="ChEBI" id="CHEBI:65314"/>
        <dbReference type="ChEBI" id="CHEBI:65315"/>
    </reaction>
</comment>
<evidence type="ECO:0000256" key="3">
    <source>
        <dbReference type="ARBA" id="ARBA00010876"/>
    </source>
</evidence>
<dbReference type="InterPro" id="IPR006225">
    <property type="entry name" value="PsdUridine_synth_RluC/D"/>
</dbReference>
<dbReference type="CDD" id="cd02869">
    <property type="entry name" value="PseudoU_synth_RluA_like"/>
    <property type="match status" value="1"/>
</dbReference>
<evidence type="ECO:0000313" key="12">
    <source>
        <dbReference type="Proteomes" id="UP000656319"/>
    </source>
</evidence>
<evidence type="ECO:0000256" key="6">
    <source>
        <dbReference type="ARBA" id="ARBA00023235"/>
    </source>
</evidence>
<name>A0ABN7I0V7_9BURK</name>
<dbReference type="PROSITE" id="PS01129">
    <property type="entry name" value="PSI_RLU"/>
    <property type="match status" value="1"/>
</dbReference>
<evidence type="ECO:0000256" key="1">
    <source>
        <dbReference type="ARBA" id="ARBA00000381"/>
    </source>
</evidence>
<dbReference type="InterPro" id="IPR036986">
    <property type="entry name" value="S4_RNA-bd_sf"/>
</dbReference>
<dbReference type="Gene3D" id="3.10.290.10">
    <property type="entry name" value="RNA-binding S4 domain"/>
    <property type="match status" value="1"/>
</dbReference>
<keyword evidence="12" id="KW-1185">Reference proteome</keyword>
<dbReference type="Pfam" id="PF01479">
    <property type="entry name" value="S4"/>
    <property type="match status" value="1"/>
</dbReference>
<proteinExistence type="inferred from homology"/>
<dbReference type="InterPro" id="IPR006224">
    <property type="entry name" value="PsdUridine_synth_RluA-like_CS"/>
</dbReference>
<evidence type="ECO:0000313" key="11">
    <source>
        <dbReference type="EMBL" id="CAD6547669.1"/>
    </source>
</evidence>
<dbReference type="Pfam" id="PF00849">
    <property type="entry name" value="PseudoU_synth_2"/>
    <property type="match status" value="1"/>
</dbReference>
<dbReference type="SMART" id="SM00363">
    <property type="entry name" value="S4"/>
    <property type="match status" value="1"/>
</dbReference>
<dbReference type="SUPFAM" id="SSF55120">
    <property type="entry name" value="Pseudouridine synthase"/>
    <property type="match status" value="1"/>
</dbReference>
<evidence type="ECO:0000259" key="10">
    <source>
        <dbReference type="SMART" id="SM00363"/>
    </source>
</evidence>
<comment type="caution">
    <text evidence="11">The sequence shown here is derived from an EMBL/GenBank/DDBJ whole genome shotgun (WGS) entry which is preliminary data.</text>
</comment>
<dbReference type="GO" id="GO:0160141">
    <property type="term" value="F:23S rRNA pseudouridine(955/2504/2580) synthase activity"/>
    <property type="evidence" value="ECO:0007669"/>
    <property type="project" value="UniProtKB-EC"/>
</dbReference>
<dbReference type="CDD" id="cd00165">
    <property type="entry name" value="S4"/>
    <property type="match status" value="1"/>
</dbReference>
<dbReference type="InterPro" id="IPR002942">
    <property type="entry name" value="S4_RNA-bd"/>
</dbReference>
<evidence type="ECO:0000256" key="5">
    <source>
        <dbReference type="ARBA" id="ARBA00022884"/>
    </source>
</evidence>
<organism evidence="11 12">
    <name type="scientific">Paraburkholderia hiiakae</name>
    <dbReference type="NCBI Taxonomy" id="1081782"/>
    <lineage>
        <taxon>Bacteria</taxon>
        <taxon>Pseudomonadati</taxon>
        <taxon>Pseudomonadota</taxon>
        <taxon>Betaproteobacteria</taxon>
        <taxon>Burkholderiales</taxon>
        <taxon>Burkholderiaceae</taxon>
        <taxon>Paraburkholderia</taxon>
    </lineage>
</organism>
<gene>
    <name evidence="11" type="primary">rluC</name>
    <name evidence="11" type="ORF">LMG27952_04617</name>
</gene>
<feature type="compositionally biased region" description="Low complexity" evidence="9">
    <location>
        <begin position="336"/>
        <end position="348"/>
    </location>
</feature>
<sequence length="355" mass="39025">MKGLGKTSQNQVASDQVSFVEIDEGAAGQRIDNFLLRVCKGVPKSHIYRILRSGEVRVNKGRVDAQYRLAEGDIVRVPPIRTSQSSAPAGTAPVPAAHFPIIYEDDALLVIDKPAGVAVHGGSGVAFGVIEQLREARPQGKFLELVHRLDRETSGVLMLAKKRAALVGLHAQMRDNQTDKRYFACVHGEWASDWGRRRAVKEPLHKYLTPEGERRVRVQPDGVPSHTVFNLVERWQGYALLEAELKTGRTHQIRVHLAHLGLPIVGDAKYGDFALNKELARAGARPGIKRMFLHAHRLKLVHPITGAPLQFEAPLPPDCRGFVDALRAQREGGAGEDTTAAARPNAARPDAERPE</sequence>
<dbReference type="InterPro" id="IPR006145">
    <property type="entry name" value="PsdUridine_synth_RsuA/RluA"/>
</dbReference>
<evidence type="ECO:0000256" key="2">
    <source>
        <dbReference type="ARBA" id="ARBA00002876"/>
    </source>
</evidence>
<accession>A0ABN7I0V7</accession>
<evidence type="ECO:0000256" key="4">
    <source>
        <dbReference type="ARBA" id="ARBA00022552"/>
    </source>
</evidence>
<dbReference type="NCBIfam" id="TIGR00005">
    <property type="entry name" value="rluA_subfam"/>
    <property type="match status" value="1"/>
</dbReference>
<evidence type="ECO:0000256" key="7">
    <source>
        <dbReference type="PROSITE-ProRule" id="PRU00182"/>
    </source>
</evidence>
<dbReference type="PANTHER" id="PTHR21600">
    <property type="entry name" value="MITOCHONDRIAL RNA PSEUDOURIDINE SYNTHASE"/>
    <property type="match status" value="1"/>
</dbReference>
<comment type="similarity">
    <text evidence="3 8">Belongs to the pseudouridine synthase RluA family.</text>
</comment>
<comment type="function">
    <text evidence="2">Responsible for synthesis of pseudouridine from uracil at positions 955, 2504 and 2580 in 23S ribosomal RNA.</text>
</comment>
<comment type="catalytic activity">
    <reaction evidence="1">
        <text>uridine(955/2504/2580) in 23S rRNA = pseudouridine(955/2504/2580) in 23S rRNA</text>
        <dbReference type="Rhea" id="RHEA:42528"/>
        <dbReference type="Rhea" id="RHEA-COMP:10099"/>
        <dbReference type="Rhea" id="RHEA-COMP:10100"/>
        <dbReference type="ChEBI" id="CHEBI:65314"/>
        <dbReference type="ChEBI" id="CHEBI:65315"/>
        <dbReference type="EC" id="5.4.99.24"/>
    </reaction>
</comment>
<dbReference type="PANTHER" id="PTHR21600:SF92">
    <property type="entry name" value="RIBOSOMAL LARGE SUBUNIT PSEUDOURIDINE SYNTHASE C"/>
    <property type="match status" value="1"/>
</dbReference>
<dbReference type="PROSITE" id="PS50889">
    <property type="entry name" value="S4"/>
    <property type="match status" value="1"/>
</dbReference>
<feature type="domain" description="RNA-binding S4" evidence="10">
    <location>
        <begin position="29"/>
        <end position="88"/>
    </location>
</feature>
<dbReference type="SUPFAM" id="SSF55174">
    <property type="entry name" value="Alpha-L RNA-binding motif"/>
    <property type="match status" value="1"/>
</dbReference>
<evidence type="ECO:0000256" key="9">
    <source>
        <dbReference type="SAM" id="MobiDB-lite"/>
    </source>
</evidence>
<keyword evidence="6 8" id="KW-0413">Isomerase</keyword>
<protein>
    <recommendedName>
        <fullName evidence="8">Pseudouridine synthase</fullName>
        <ecNumber evidence="8">5.4.99.-</ecNumber>
    </recommendedName>
</protein>
<dbReference type="EMBL" id="CAJHCQ010000012">
    <property type="protein sequence ID" value="CAD6547669.1"/>
    <property type="molecule type" value="Genomic_DNA"/>
</dbReference>
<dbReference type="InterPro" id="IPR020103">
    <property type="entry name" value="PsdUridine_synth_cat_dom_sf"/>
</dbReference>
<reference evidence="11 12" key="1">
    <citation type="submission" date="2020-10" db="EMBL/GenBank/DDBJ databases">
        <authorList>
            <person name="Peeters C."/>
        </authorList>
    </citation>
    <scope>NUCLEOTIDE SEQUENCE [LARGE SCALE GENOMIC DNA]</scope>
    <source>
        <strain evidence="11 12">LMG 27952</strain>
    </source>
</reference>
<dbReference type="InterPro" id="IPR050188">
    <property type="entry name" value="RluA_PseudoU_synthase"/>
</dbReference>
<evidence type="ECO:0000256" key="8">
    <source>
        <dbReference type="RuleBase" id="RU362028"/>
    </source>
</evidence>
<keyword evidence="4" id="KW-0698">rRNA processing</keyword>
<dbReference type="Proteomes" id="UP000656319">
    <property type="component" value="Unassembled WGS sequence"/>
</dbReference>